<gene>
    <name evidence="1" type="ORF">BKD09_40740</name>
</gene>
<dbReference type="AlphaFoldDB" id="A0A1L3FN09"/>
<dbReference type="Proteomes" id="UP000181962">
    <property type="component" value="Chromosome"/>
</dbReference>
<evidence type="ECO:0000313" key="2">
    <source>
        <dbReference type="Proteomes" id="UP000181962"/>
    </source>
</evidence>
<name>A0A1L3FN09_BRAJP</name>
<dbReference type="EMBL" id="CP017637">
    <property type="protein sequence ID" value="APG14699.1"/>
    <property type="molecule type" value="Genomic_DNA"/>
</dbReference>
<reference evidence="1 2" key="1">
    <citation type="submission" date="2016-11" db="EMBL/GenBank/DDBJ databases">
        <title>Complete Genome Sequence of Bradyrhizobium sp. strain J5, an isolated from soybean nodule in Hokkaido.</title>
        <authorList>
            <person name="Kanehara K."/>
        </authorList>
    </citation>
    <scope>NUCLEOTIDE SEQUENCE [LARGE SCALE GENOMIC DNA]</scope>
    <source>
        <strain evidence="1 2">J5</strain>
    </source>
</reference>
<protein>
    <submittedName>
        <fullName evidence="1">Uncharacterized protein</fullName>
    </submittedName>
</protein>
<accession>A0A1L3FN09</accession>
<sequence length="164" mass="18224">MVMLSLPACASNGLHRLGPAFRQVQAILVVLFCALAAGCAHQGPASQPAKPHIHKAPQKHVSAFRGYGYRYDPGYYHDFRRYHGYRTWRPTAGEASEEAPPDKSTTGSDVVVNKSVLLIEEPQFTLNTARHLRTAIRREAATVVLVEVDDLIFDKLSRLSQIRS</sequence>
<organism evidence="1 2">
    <name type="scientific">Bradyrhizobium japonicum</name>
    <dbReference type="NCBI Taxonomy" id="375"/>
    <lineage>
        <taxon>Bacteria</taxon>
        <taxon>Pseudomonadati</taxon>
        <taxon>Pseudomonadota</taxon>
        <taxon>Alphaproteobacteria</taxon>
        <taxon>Hyphomicrobiales</taxon>
        <taxon>Nitrobacteraceae</taxon>
        <taxon>Bradyrhizobium</taxon>
    </lineage>
</organism>
<evidence type="ECO:0000313" key="1">
    <source>
        <dbReference type="EMBL" id="APG14699.1"/>
    </source>
</evidence>
<proteinExistence type="predicted"/>